<proteinExistence type="predicted"/>
<evidence type="ECO:0008006" key="4">
    <source>
        <dbReference type="Google" id="ProtNLM"/>
    </source>
</evidence>
<feature type="compositionally biased region" description="Polar residues" evidence="1">
    <location>
        <begin position="187"/>
        <end position="197"/>
    </location>
</feature>
<protein>
    <recommendedName>
        <fullName evidence="4">F-box domain-containing protein</fullName>
    </recommendedName>
</protein>
<accession>A0A6G1LLM7</accession>
<dbReference type="OrthoDB" id="5314997at2759"/>
<keyword evidence="3" id="KW-1185">Reference proteome</keyword>
<name>A0A6G1LLM7_9PEZI</name>
<feature type="compositionally biased region" description="Polar residues" evidence="1">
    <location>
        <begin position="42"/>
        <end position="57"/>
    </location>
</feature>
<dbReference type="Proteomes" id="UP000799436">
    <property type="component" value="Unassembled WGS sequence"/>
</dbReference>
<gene>
    <name evidence="2" type="ORF">EJ03DRAFT_347215</name>
</gene>
<feature type="region of interest" description="Disordered" evidence="1">
    <location>
        <begin position="31"/>
        <end position="59"/>
    </location>
</feature>
<evidence type="ECO:0000256" key="1">
    <source>
        <dbReference type="SAM" id="MobiDB-lite"/>
    </source>
</evidence>
<evidence type="ECO:0000313" key="2">
    <source>
        <dbReference type="EMBL" id="KAF2773807.1"/>
    </source>
</evidence>
<evidence type="ECO:0000313" key="3">
    <source>
        <dbReference type="Proteomes" id="UP000799436"/>
    </source>
</evidence>
<dbReference type="EMBL" id="ML995809">
    <property type="protein sequence ID" value="KAF2773807.1"/>
    <property type="molecule type" value="Genomic_DNA"/>
</dbReference>
<feature type="region of interest" description="Disordered" evidence="1">
    <location>
        <begin position="178"/>
        <end position="197"/>
    </location>
</feature>
<sequence>MGFSFTGEPPALQKPADGSASACTFSFLSGTGAHGDKPTAPRSFSTGMSSKTPSQGTARRLSAQLEEVRIQFPELTTLLDYSFKQASYLKAGIKEEPKSSGSVEAGLPIVAASAWARETKSMKPGLQPTEPQPTGAPAAKRKFCCRVGRSASTEAAAERHMVVDGRQAGEHTRQTLDSMHDAESGENDGSAQPPQTAWTGPFRLLDLPPELRLWIYRHLLAPMGSISLRSCGHHFPLQVLSGIHSTKIPRVCKLVNQEAMSVLFGDNTIITSFKLEGGTTVPPMNNKKLPDCVLPQLTSLTLVIDVTSWWTHYTGDLRQVQAMTGLKKLRICAITSSKEEEQDVENWTRVIGEFLARVPVSCQVSFEARTGGEKRHVKLLVDDVRLATVWAKHSQRNAREDMAELEDVGVLEEAWKKALVKVEKGSKPGTTNDWRWSRVRIGWGMSELKVNPAL</sequence>
<reference evidence="2" key="1">
    <citation type="journal article" date="2020" name="Stud. Mycol.">
        <title>101 Dothideomycetes genomes: a test case for predicting lifestyles and emergence of pathogens.</title>
        <authorList>
            <person name="Haridas S."/>
            <person name="Albert R."/>
            <person name="Binder M."/>
            <person name="Bloem J."/>
            <person name="Labutti K."/>
            <person name="Salamov A."/>
            <person name="Andreopoulos B."/>
            <person name="Baker S."/>
            <person name="Barry K."/>
            <person name="Bills G."/>
            <person name="Bluhm B."/>
            <person name="Cannon C."/>
            <person name="Castanera R."/>
            <person name="Culley D."/>
            <person name="Daum C."/>
            <person name="Ezra D."/>
            <person name="Gonzalez J."/>
            <person name="Henrissat B."/>
            <person name="Kuo A."/>
            <person name="Liang C."/>
            <person name="Lipzen A."/>
            <person name="Lutzoni F."/>
            <person name="Magnuson J."/>
            <person name="Mondo S."/>
            <person name="Nolan M."/>
            <person name="Ohm R."/>
            <person name="Pangilinan J."/>
            <person name="Park H.-J."/>
            <person name="Ramirez L."/>
            <person name="Alfaro M."/>
            <person name="Sun H."/>
            <person name="Tritt A."/>
            <person name="Yoshinaga Y."/>
            <person name="Zwiers L.-H."/>
            <person name="Turgeon B."/>
            <person name="Goodwin S."/>
            <person name="Spatafora J."/>
            <person name="Crous P."/>
            <person name="Grigoriev I."/>
        </authorList>
    </citation>
    <scope>NUCLEOTIDE SEQUENCE</scope>
    <source>
        <strain evidence="2">CBS 116005</strain>
    </source>
</reference>
<organism evidence="2 3">
    <name type="scientific">Teratosphaeria nubilosa</name>
    <dbReference type="NCBI Taxonomy" id="161662"/>
    <lineage>
        <taxon>Eukaryota</taxon>
        <taxon>Fungi</taxon>
        <taxon>Dikarya</taxon>
        <taxon>Ascomycota</taxon>
        <taxon>Pezizomycotina</taxon>
        <taxon>Dothideomycetes</taxon>
        <taxon>Dothideomycetidae</taxon>
        <taxon>Mycosphaerellales</taxon>
        <taxon>Teratosphaeriaceae</taxon>
        <taxon>Teratosphaeria</taxon>
    </lineage>
</organism>
<dbReference type="AlphaFoldDB" id="A0A6G1LLM7"/>